<reference evidence="4 5" key="1">
    <citation type="submission" date="2024-03" db="EMBL/GenBank/DDBJ databases">
        <title>Adaptation during the transition from Ophiocordyceps entomopathogen to insect associate is accompanied by gene loss and intensified selection.</title>
        <authorList>
            <person name="Ward C.M."/>
            <person name="Onetto C.A."/>
            <person name="Borneman A.R."/>
        </authorList>
    </citation>
    <scope>NUCLEOTIDE SEQUENCE [LARGE SCALE GENOMIC DNA]</scope>
    <source>
        <strain evidence="4">AWRI1</strain>
        <tissue evidence="4">Single Adult Female</tissue>
    </source>
</reference>
<dbReference type="AlphaFoldDB" id="A0AAN9TPA6"/>
<evidence type="ECO:0000256" key="3">
    <source>
        <dbReference type="ARBA" id="ARBA00022737"/>
    </source>
</evidence>
<dbReference type="PANTHER" id="PTHR24369:SF210">
    <property type="entry name" value="CHAOPTIN-RELATED"/>
    <property type="match status" value="1"/>
</dbReference>
<dbReference type="Gene3D" id="3.80.10.10">
    <property type="entry name" value="Ribonuclease Inhibitor"/>
    <property type="match status" value="1"/>
</dbReference>
<dbReference type="InterPro" id="IPR050541">
    <property type="entry name" value="LRR_TM_domain-containing"/>
</dbReference>
<proteinExistence type="predicted"/>
<evidence type="ECO:0000313" key="4">
    <source>
        <dbReference type="EMBL" id="KAK7582125.1"/>
    </source>
</evidence>
<comment type="caution">
    <text evidence="4">The sequence shown here is derived from an EMBL/GenBank/DDBJ whole genome shotgun (WGS) entry which is preliminary data.</text>
</comment>
<dbReference type="EMBL" id="JBBCAQ010000033">
    <property type="protein sequence ID" value="KAK7582125.1"/>
    <property type="molecule type" value="Genomic_DNA"/>
</dbReference>
<name>A0AAN9TPA6_9HEMI</name>
<sequence>MKNKIDTSSLEAGKAFVYASVVPIHERGSLGDMFILVLISILPVINSGADEKCQSVLSAVSCETKYLDEVPSDLPSSITSLNLKDNFIKELTSDSFKNYRFLKDLNLEENNLISISSDAFSELNYLTKLNLRFNSHLENLTNLPASLELLDLRRCTSLFKENNSVNFSNLKSLKHLNLQDAELTKFPKLADVGGSLKILDIRYNKKLTKIDVADLAPLCKLENLYVSIFNMKSHPCDCQAVLQWIRQYDIKGSNITCGENEKTG</sequence>
<dbReference type="Proteomes" id="UP001367676">
    <property type="component" value="Unassembled WGS sequence"/>
</dbReference>
<accession>A0AAN9TPA6</accession>
<dbReference type="InterPro" id="IPR001611">
    <property type="entry name" value="Leu-rich_rpt"/>
</dbReference>
<dbReference type="GO" id="GO:0005886">
    <property type="term" value="C:plasma membrane"/>
    <property type="evidence" value="ECO:0007669"/>
    <property type="project" value="TreeGrafter"/>
</dbReference>
<dbReference type="Pfam" id="PF13855">
    <property type="entry name" value="LRR_8"/>
    <property type="match status" value="1"/>
</dbReference>
<evidence type="ECO:0000313" key="5">
    <source>
        <dbReference type="Proteomes" id="UP001367676"/>
    </source>
</evidence>
<evidence type="ECO:0000256" key="1">
    <source>
        <dbReference type="ARBA" id="ARBA00022614"/>
    </source>
</evidence>
<protein>
    <submittedName>
        <fullName evidence="4">Uncharacterized protein</fullName>
    </submittedName>
</protein>
<keyword evidence="2" id="KW-0732">Signal</keyword>
<dbReference type="InterPro" id="IPR032675">
    <property type="entry name" value="LRR_dom_sf"/>
</dbReference>
<keyword evidence="5" id="KW-1185">Reference proteome</keyword>
<organism evidence="4 5">
    <name type="scientific">Parthenolecanium corni</name>
    <dbReference type="NCBI Taxonomy" id="536013"/>
    <lineage>
        <taxon>Eukaryota</taxon>
        <taxon>Metazoa</taxon>
        <taxon>Ecdysozoa</taxon>
        <taxon>Arthropoda</taxon>
        <taxon>Hexapoda</taxon>
        <taxon>Insecta</taxon>
        <taxon>Pterygota</taxon>
        <taxon>Neoptera</taxon>
        <taxon>Paraneoptera</taxon>
        <taxon>Hemiptera</taxon>
        <taxon>Sternorrhyncha</taxon>
        <taxon>Coccoidea</taxon>
        <taxon>Coccidae</taxon>
        <taxon>Parthenolecanium</taxon>
    </lineage>
</organism>
<dbReference type="SUPFAM" id="SSF52058">
    <property type="entry name" value="L domain-like"/>
    <property type="match status" value="1"/>
</dbReference>
<dbReference type="PANTHER" id="PTHR24369">
    <property type="entry name" value="ANTIGEN BSP, PUTATIVE-RELATED"/>
    <property type="match status" value="1"/>
</dbReference>
<keyword evidence="1" id="KW-0433">Leucine-rich repeat</keyword>
<gene>
    <name evidence="4" type="ORF">V9T40_013570</name>
</gene>
<evidence type="ECO:0000256" key="2">
    <source>
        <dbReference type="ARBA" id="ARBA00022729"/>
    </source>
</evidence>
<keyword evidence="3" id="KW-0677">Repeat</keyword>